<dbReference type="STRING" id="1149755.A0A2J6RPP6"/>
<dbReference type="InterPro" id="IPR036396">
    <property type="entry name" value="Cyt_P450_sf"/>
</dbReference>
<keyword evidence="2" id="KW-1185">Reference proteome</keyword>
<gene>
    <name evidence="1" type="ORF">L207DRAFT_511968</name>
</gene>
<proteinExistence type="predicted"/>
<dbReference type="Pfam" id="PF00067">
    <property type="entry name" value="p450"/>
    <property type="match status" value="1"/>
</dbReference>
<protein>
    <submittedName>
        <fullName evidence="1">Uncharacterized protein</fullName>
    </submittedName>
</protein>
<dbReference type="GO" id="GO:0004497">
    <property type="term" value="F:monooxygenase activity"/>
    <property type="evidence" value="ECO:0007669"/>
    <property type="project" value="InterPro"/>
</dbReference>
<name>A0A2J6RPP6_HYAVF</name>
<dbReference type="AlphaFoldDB" id="A0A2J6RPP6"/>
<evidence type="ECO:0000313" key="1">
    <source>
        <dbReference type="EMBL" id="PMD40491.1"/>
    </source>
</evidence>
<organism evidence="1 2">
    <name type="scientific">Hyaloscypha variabilis (strain UAMH 11265 / GT02V1 / F)</name>
    <name type="common">Meliniomyces variabilis</name>
    <dbReference type="NCBI Taxonomy" id="1149755"/>
    <lineage>
        <taxon>Eukaryota</taxon>
        <taxon>Fungi</taxon>
        <taxon>Dikarya</taxon>
        <taxon>Ascomycota</taxon>
        <taxon>Pezizomycotina</taxon>
        <taxon>Leotiomycetes</taxon>
        <taxon>Helotiales</taxon>
        <taxon>Hyaloscyphaceae</taxon>
        <taxon>Hyaloscypha</taxon>
        <taxon>Hyaloscypha variabilis</taxon>
    </lineage>
</organism>
<reference evidence="1 2" key="1">
    <citation type="submission" date="2016-04" db="EMBL/GenBank/DDBJ databases">
        <title>A degradative enzymes factory behind the ericoid mycorrhizal symbiosis.</title>
        <authorList>
            <consortium name="DOE Joint Genome Institute"/>
            <person name="Martino E."/>
            <person name="Morin E."/>
            <person name="Grelet G."/>
            <person name="Kuo A."/>
            <person name="Kohler A."/>
            <person name="Daghino S."/>
            <person name="Barry K."/>
            <person name="Choi C."/>
            <person name="Cichocki N."/>
            <person name="Clum A."/>
            <person name="Copeland A."/>
            <person name="Hainaut M."/>
            <person name="Haridas S."/>
            <person name="Labutti K."/>
            <person name="Lindquist E."/>
            <person name="Lipzen A."/>
            <person name="Khouja H.-R."/>
            <person name="Murat C."/>
            <person name="Ohm R."/>
            <person name="Olson A."/>
            <person name="Spatafora J."/>
            <person name="Veneault-Fourrey C."/>
            <person name="Henrissat B."/>
            <person name="Grigoriev I."/>
            <person name="Martin F."/>
            <person name="Perotto S."/>
        </authorList>
    </citation>
    <scope>NUCLEOTIDE SEQUENCE [LARGE SCALE GENOMIC DNA]</scope>
    <source>
        <strain evidence="1 2">F</strain>
    </source>
</reference>
<dbReference type="SUPFAM" id="SSF48264">
    <property type="entry name" value="Cytochrome P450"/>
    <property type="match status" value="1"/>
</dbReference>
<sequence>MKIKALPHLAAVINEGCRLHSGTVSRSQRIGREPLTFNDWVIPASTPINSSSYFTHYNETLFAQPCAFIPDR</sequence>
<dbReference type="EMBL" id="KZ613945">
    <property type="protein sequence ID" value="PMD40491.1"/>
    <property type="molecule type" value="Genomic_DNA"/>
</dbReference>
<dbReference type="GO" id="GO:0016705">
    <property type="term" value="F:oxidoreductase activity, acting on paired donors, with incorporation or reduction of molecular oxygen"/>
    <property type="evidence" value="ECO:0007669"/>
    <property type="project" value="InterPro"/>
</dbReference>
<dbReference type="GO" id="GO:0005506">
    <property type="term" value="F:iron ion binding"/>
    <property type="evidence" value="ECO:0007669"/>
    <property type="project" value="InterPro"/>
</dbReference>
<dbReference type="OrthoDB" id="3945418at2759"/>
<dbReference type="GO" id="GO:0020037">
    <property type="term" value="F:heme binding"/>
    <property type="evidence" value="ECO:0007669"/>
    <property type="project" value="InterPro"/>
</dbReference>
<accession>A0A2J6RPP6</accession>
<dbReference type="Gene3D" id="1.10.630.10">
    <property type="entry name" value="Cytochrome P450"/>
    <property type="match status" value="1"/>
</dbReference>
<evidence type="ECO:0000313" key="2">
    <source>
        <dbReference type="Proteomes" id="UP000235786"/>
    </source>
</evidence>
<dbReference type="InterPro" id="IPR001128">
    <property type="entry name" value="Cyt_P450"/>
</dbReference>
<dbReference type="Proteomes" id="UP000235786">
    <property type="component" value="Unassembled WGS sequence"/>
</dbReference>